<sequence>MGLSDKEQKVLDELERQLTGGKSEKPKVEQKQVTRQSYARLLVAGSLLVVIGLSILVFATSLHQVWLGVIAFLVMLGGLYLVSQNWSGKAYRAAKPAPKQSAEQGNFFQKRWDDRNNRS</sequence>
<dbReference type="EMBL" id="CAEZXL010000020">
    <property type="protein sequence ID" value="CAB4680373.1"/>
    <property type="molecule type" value="Genomic_DNA"/>
</dbReference>
<protein>
    <submittedName>
        <fullName evidence="3">Unannotated protein</fullName>
    </submittedName>
</protein>
<feature type="region of interest" description="Disordered" evidence="1">
    <location>
        <begin position="95"/>
        <end position="119"/>
    </location>
</feature>
<proteinExistence type="predicted"/>
<dbReference type="AlphaFoldDB" id="A0A6J6N738"/>
<gene>
    <name evidence="3" type="ORF">UFOPK2373_00208</name>
</gene>
<dbReference type="InterPro" id="IPR021401">
    <property type="entry name" value="DUF3040"/>
</dbReference>
<evidence type="ECO:0000256" key="1">
    <source>
        <dbReference type="SAM" id="MobiDB-lite"/>
    </source>
</evidence>
<accession>A0A6J6N738</accession>
<keyword evidence="2" id="KW-0812">Transmembrane</keyword>
<organism evidence="3">
    <name type="scientific">freshwater metagenome</name>
    <dbReference type="NCBI Taxonomy" id="449393"/>
    <lineage>
        <taxon>unclassified sequences</taxon>
        <taxon>metagenomes</taxon>
        <taxon>ecological metagenomes</taxon>
    </lineage>
</organism>
<keyword evidence="2" id="KW-0472">Membrane</keyword>
<feature type="transmembrane region" description="Helical" evidence="2">
    <location>
        <begin position="41"/>
        <end position="59"/>
    </location>
</feature>
<feature type="compositionally biased region" description="Basic and acidic residues" evidence="1">
    <location>
        <begin position="110"/>
        <end position="119"/>
    </location>
</feature>
<name>A0A6J6N738_9ZZZZ</name>
<reference evidence="3" key="1">
    <citation type="submission" date="2020-05" db="EMBL/GenBank/DDBJ databases">
        <authorList>
            <person name="Chiriac C."/>
            <person name="Salcher M."/>
            <person name="Ghai R."/>
            <person name="Kavagutti S V."/>
        </authorList>
    </citation>
    <scope>NUCLEOTIDE SEQUENCE</scope>
</reference>
<dbReference type="Pfam" id="PF11239">
    <property type="entry name" value="DUF3040"/>
    <property type="match status" value="1"/>
</dbReference>
<evidence type="ECO:0000256" key="2">
    <source>
        <dbReference type="SAM" id="Phobius"/>
    </source>
</evidence>
<keyword evidence="2" id="KW-1133">Transmembrane helix</keyword>
<evidence type="ECO:0000313" key="3">
    <source>
        <dbReference type="EMBL" id="CAB4680373.1"/>
    </source>
</evidence>
<feature type="transmembrane region" description="Helical" evidence="2">
    <location>
        <begin position="65"/>
        <end position="82"/>
    </location>
</feature>